<reference evidence="2 3" key="1">
    <citation type="journal article" date="2013" name="Front. Microbiol.">
        <title>Comparative genomic analyses of the cyanobacterium, Lyngbya aestuarii BL J, a powerful hydrogen producer.</title>
        <authorList>
            <person name="Kothari A."/>
            <person name="Vaughn M."/>
            <person name="Garcia-Pichel F."/>
        </authorList>
    </citation>
    <scope>NUCLEOTIDE SEQUENCE [LARGE SCALE GENOMIC DNA]</scope>
    <source>
        <strain evidence="2 3">BL J</strain>
    </source>
</reference>
<evidence type="ECO:0000313" key="2">
    <source>
        <dbReference type="EMBL" id="ERT08996.1"/>
    </source>
</evidence>
<feature type="transmembrane region" description="Helical" evidence="1">
    <location>
        <begin position="20"/>
        <end position="40"/>
    </location>
</feature>
<evidence type="ECO:0000256" key="1">
    <source>
        <dbReference type="SAM" id="Phobius"/>
    </source>
</evidence>
<organism evidence="2 3">
    <name type="scientific">Lyngbya aestuarii BL J</name>
    <dbReference type="NCBI Taxonomy" id="1348334"/>
    <lineage>
        <taxon>Bacteria</taxon>
        <taxon>Bacillati</taxon>
        <taxon>Cyanobacteriota</taxon>
        <taxon>Cyanophyceae</taxon>
        <taxon>Oscillatoriophycideae</taxon>
        <taxon>Oscillatoriales</taxon>
        <taxon>Microcoleaceae</taxon>
        <taxon>Lyngbya</taxon>
    </lineage>
</organism>
<name>U7QRF9_9CYAN</name>
<feature type="transmembrane region" description="Helical" evidence="1">
    <location>
        <begin position="79"/>
        <end position="100"/>
    </location>
</feature>
<dbReference type="AlphaFoldDB" id="U7QRF9"/>
<feature type="transmembrane region" description="Helical" evidence="1">
    <location>
        <begin position="52"/>
        <end position="73"/>
    </location>
</feature>
<comment type="caution">
    <text evidence="2">The sequence shown here is derived from an EMBL/GenBank/DDBJ whole genome shotgun (WGS) entry which is preliminary data.</text>
</comment>
<keyword evidence="1" id="KW-1133">Transmembrane helix</keyword>
<keyword evidence="1" id="KW-0812">Transmembrane</keyword>
<protein>
    <submittedName>
        <fullName evidence="2">Putative membrane protein</fullName>
    </submittedName>
</protein>
<dbReference type="Proteomes" id="UP000017127">
    <property type="component" value="Unassembled WGS sequence"/>
</dbReference>
<dbReference type="RefSeq" id="WP_023064828.1">
    <property type="nucleotide sequence ID" value="NZ_AUZM01000006.1"/>
</dbReference>
<sequence>MILAVTSFPEIVNPILESAWEWAEISTIIFSIFLGLIATFKLSFKLNSQPEIALLLIISPVVFMSWRIDAVFANNVTHFMNIIIVWFSLPLIIFSLFKFLSKNLFNEIH</sequence>
<keyword evidence="3" id="KW-1185">Reference proteome</keyword>
<gene>
    <name evidence="2" type="ORF">M595_1055</name>
</gene>
<dbReference type="EMBL" id="AUZM01000006">
    <property type="protein sequence ID" value="ERT08996.1"/>
    <property type="molecule type" value="Genomic_DNA"/>
</dbReference>
<evidence type="ECO:0000313" key="3">
    <source>
        <dbReference type="Proteomes" id="UP000017127"/>
    </source>
</evidence>
<dbReference type="OrthoDB" id="9846741at2"/>
<proteinExistence type="predicted"/>
<keyword evidence="1" id="KW-0472">Membrane</keyword>
<accession>U7QRF9</accession>